<dbReference type="SUPFAM" id="SSF56854">
    <property type="entry name" value="Bcl-2 inhibitors of programmed cell death"/>
    <property type="match status" value="1"/>
</dbReference>
<dbReference type="KEGG" id="vg:65101024"/>
<dbReference type="Proteomes" id="UP000158501">
    <property type="component" value="Segment"/>
</dbReference>
<dbReference type="RefSeq" id="YP_010085946.1">
    <property type="nucleotide sequence ID" value="NC_055233.1"/>
</dbReference>
<protein>
    <submittedName>
        <fullName evidence="1">Apoptosis regulator M11</fullName>
    </submittedName>
</protein>
<proteinExistence type="predicted"/>
<dbReference type="EMBL" id="GQ169129">
    <property type="protein sequence ID" value="ACY41141.1"/>
    <property type="molecule type" value="Genomic_DNA"/>
</dbReference>
<gene>
    <name evidence="1" type="primary">M11</name>
</gene>
<dbReference type="GeneID" id="65101024"/>
<keyword evidence="2" id="KW-1185">Reference proteome</keyword>
<dbReference type="InterPro" id="IPR036834">
    <property type="entry name" value="Bcl-2-like_sf"/>
</dbReference>
<name>D0U1R1_9GAMA</name>
<reference evidence="1 2" key="1">
    <citation type="journal article" date="2010" name="J. Gen. Virol.">
        <title>Characterization of a novel wood mouse virus related to murid herpesvirus 4.</title>
        <authorList>
            <person name="Hughes D.J."/>
            <person name="Kipar A."/>
            <person name="Milligan S.G."/>
            <person name="Cunningham C."/>
            <person name="Sanders M."/>
            <person name="Quail M.A."/>
            <person name="Rajandream M.A."/>
            <person name="Efstathiou S."/>
            <person name="Bowden R.J."/>
            <person name="Chastel C."/>
            <person name="Bennett M."/>
            <person name="Sample J.T."/>
            <person name="Barrell B."/>
            <person name="Davison A.J."/>
            <person name="Stewart J.P."/>
        </authorList>
    </citation>
    <scope>NUCLEOTIDE SEQUENCE [LARGE SCALE GENOMIC DNA]</scope>
    <source>
        <strain evidence="1">WM8</strain>
    </source>
</reference>
<dbReference type="Pfam" id="PF15286">
    <property type="entry name" value="Bcl-2_3"/>
    <property type="match status" value="1"/>
</dbReference>
<organism evidence="1 2">
    <name type="scientific">Wood mouse herpesvirus</name>
    <dbReference type="NCBI Taxonomy" id="432370"/>
    <lineage>
        <taxon>Viruses</taxon>
        <taxon>Duplodnaviria</taxon>
        <taxon>Heunggongvirae</taxon>
        <taxon>Peploviricota</taxon>
        <taxon>Herviviricetes</taxon>
        <taxon>Herpesvirales</taxon>
        <taxon>Orthoherpesviridae</taxon>
        <taxon>Gammaherpesvirinae</taxon>
        <taxon>Rhadinovirus</taxon>
        <taxon>Rhadinovirus muridgamma7</taxon>
        <taxon>Murid gammaherpesvirus 7</taxon>
    </lineage>
</organism>
<evidence type="ECO:0000313" key="1">
    <source>
        <dbReference type="EMBL" id="ACY41141.1"/>
    </source>
</evidence>
<accession>D0U1R1</accession>
<dbReference type="InterPro" id="IPR029450">
    <property type="entry name" value="Apo_reg_M11"/>
</dbReference>
<dbReference type="Gene3D" id="1.10.437.10">
    <property type="entry name" value="Blc2-like"/>
    <property type="match status" value="1"/>
</dbReference>
<sequence length="171" mass="19743">MSHKRTGTYWATIITAFLKSVSKVEELDCYDSDVLDDVSKIITLTQEFRSHYDSVFHMDYGPALQNWKGGLARLFTSLFGDAINRGRIVGFFDVGRYVCEELLCPGSWTEEHDLLNEYMTQFFIENNLMNYFSLEDTFCTQTKFHNMGFSLALSILCRALTRIYSGDVIYV</sequence>
<evidence type="ECO:0000313" key="2">
    <source>
        <dbReference type="Proteomes" id="UP000158501"/>
    </source>
</evidence>